<dbReference type="FunFam" id="1.10.10.10:FF:000143">
    <property type="entry name" value="DDRGK domain-containing protein 1"/>
    <property type="match status" value="1"/>
</dbReference>
<sequence length="251" mass="28962">MGIFSNRVILKTYIFDIHRVLEGYESSTRKDTRANSLLLILVCLCTSFLFLLSFSLLFDMFDLKADEAARESRQSKQDRYTEMRRRKDEEREARESALEEEAKAQKAREEEAAAFEFEKWKGEFSIDAEGTTENEVQDGDRDLLADFVEYIKKHKCIPLEDLAAEFKLRTQECINRITSLENMGRLSGVMDDRGKYIYISQAEMKAVADYIKRQGRVSISHLASKSNQFIDLETKAQFVEDLSGVEEISVA</sequence>
<dbReference type="PANTHER" id="PTHR48176">
    <property type="entry name" value="DDRGK DOMAIN-CONTAINING PROTEIN 1"/>
    <property type="match status" value="1"/>
</dbReference>
<name>A0A067EPW3_CITSI</name>
<dbReference type="SMR" id="A0A067EPW3"/>
<evidence type="ECO:0000256" key="1">
    <source>
        <dbReference type="ARBA" id="ARBA00004389"/>
    </source>
</evidence>
<dbReference type="Pfam" id="PF09756">
    <property type="entry name" value="DDRGK"/>
    <property type="match status" value="1"/>
</dbReference>
<evidence type="ECO:0000256" key="7">
    <source>
        <dbReference type="ARBA" id="ARBA00022989"/>
    </source>
</evidence>
<feature type="region of interest" description="Disordered" evidence="10">
    <location>
        <begin position="72"/>
        <end position="102"/>
    </location>
</feature>
<dbReference type="PANTHER" id="PTHR48176:SF1">
    <property type="entry name" value="DDRGK DOMAIN-CONTAINING PROTEIN 1"/>
    <property type="match status" value="1"/>
</dbReference>
<evidence type="ECO:0000256" key="5">
    <source>
        <dbReference type="ARBA" id="ARBA00022786"/>
    </source>
</evidence>
<proteinExistence type="inferred from homology"/>
<accession>A0A067EPW3</accession>
<evidence type="ECO:0000256" key="3">
    <source>
        <dbReference type="ARBA" id="ARBA00018218"/>
    </source>
</evidence>
<comment type="similarity">
    <text evidence="2">Belongs to the DDRGK1 family.</text>
</comment>
<feature type="transmembrane region" description="Helical" evidence="11">
    <location>
        <begin position="37"/>
        <end position="58"/>
    </location>
</feature>
<evidence type="ECO:0000256" key="2">
    <source>
        <dbReference type="ARBA" id="ARBA00009829"/>
    </source>
</evidence>
<dbReference type="GO" id="GO:0005789">
    <property type="term" value="C:endoplasmic reticulum membrane"/>
    <property type="evidence" value="ECO:0007669"/>
    <property type="project" value="UniProtKB-SubCell"/>
</dbReference>
<evidence type="ECO:0000256" key="6">
    <source>
        <dbReference type="ARBA" id="ARBA00022824"/>
    </source>
</evidence>
<keyword evidence="7 11" id="KW-1133">Transmembrane helix</keyword>
<organism evidence="12 13">
    <name type="scientific">Citrus sinensis</name>
    <name type="common">Sweet orange</name>
    <name type="synonym">Citrus aurantium var. sinensis</name>
    <dbReference type="NCBI Taxonomy" id="2711"/>
    <lineage>
        <taxon>Eukaryota</taxon>
        <taxon>Viridiplantae</taxon>
        <taxon>Streptophyta</taxon>
        <taxon>Embryophyta</taxon>
        <taxon>Tracheophyta</taxon>
        <taxon>Spermatophyta</taxon>
        <taxon>Magnoliopsida</taxon>
        <taxon>eudicotyledons</taxon>
        <taxon>Gunneridae</taxon>
        <taxon>Pentapetalae</taxon>
        <taxon>rosids</taxon>
        <taxon>malvids</taxon>
        <taxon>Sapindales</taxon>
        <taxon>Rutaceae</taxon>
        <taxon>Aurantioideae</taxon>
        <taxon>Citrus</taxon>
    </lineage>
</organism>
<keyword evidence="4 11" id="KW-0812">Transmembrane</keyword>
<dbReference type="InterPro" id="IPR036390">
    <property type="entry name" value="WH_DNA-bd_sf"/>
</dbReference>
<dbReference type="SMART" id="SM01128">
    <property type="entry name" value="DDRGK"/>
    <property type="match status" value="1"/>
</dbReference>
<keyword evidence="8 11" id="KW-0472">Membrane</keyword>
<dbReference type="Gene3D" id="1.10.10.10">
    <property type="entry name" value="Winged helix-like DNA-binding domain superfamily/Winged helix DNA-binding domain"/>
    <property type="match status" value="1"/>
</dbReference>
<dbReference type="GO" id="GO:0044389">
    <property type="term" value="F:ubiquitin-like protein ligase binding"/>
    <property type="evidence" value="ECO:0000318"/>
    <property type="project" value="GO_Central"/>
</dbReference>
<reference evidence="12 13" key="1">
    <citation type="submission" date="2014-04" db="EMBL/GenBank/DDBJ databases">
        <authorList>
            <consortium name="International Citrus Genome Consortium"/>
            <person name="Gmitter F."/>
            <person name="Chen C."/>
            <person name="Farmerie W."/>
            <person name="Harkins T."/>
            <person name="Desany B."/>
            <person name="Mohiuddin M."/>
            <person name="Kodira C."/>
            <person name="Borodovsky M."/>
            <person name="Lomsadze A."/>
            <person name="Burns P."/>
            <person name="Jenkins J."/>
            <person name="Prochnik S."/>
            <person name="Shu S."/>
            <person name="Chapman J."/>
            <person name="Pitluck S."/>
            <person name="Schmutz J."/>
            <person name="Rokhsar D."/>
        </authorList>
    </citation>
    <scope>NUCLEOTIDE SEQUENCE</scope>
</reference>
<dbReference type="InterPro" id="IPR036388">
    <property type="entry name" value="WH-like_DNA-bd_sf"/>
</dbReference>
<comment type="subcellular location">
    <subcellularLocation>
        <location evidence="1">Endoplasmic reticulum membrane</location>
        <topology evidence="1">Single-pass membrane protein</topology>
    </subcellularLocation>
</comment>
<evidence type="ECO:0000256" key="9">
    <source>
        <dbReference type="ARBA" id="ARBA00023438"/>
    </source>
</evidence>
<evidence type="ECO:0000256" key="8">
    <source>
        <dbReference type="ARBA" id="ARBA00023136"/>
    </source>
</evidence>
<dbReference type="SUPFAM" id="SSF46785">
    <property type="entry name" value="Winged helix' DNA-binding domain"/>
    <property type="match status" value="1"/>
</dbReference>
<dbReference type="InterPro" id="IPR050899">
    <property type="entry name" value="DDRGK_domain-containing"/>
</dbReference>
<keyword evidence="6" id="KW-0256">Endoplasmic reticulum</keyword>
<evidence type="ECO:0000313" key="12">
    <source>
        <dbReference type="EMBL" id="KDO52971.1"/>
    </source>
</evidence>
<gene>
    <name evidence="12" type="ORF">CISIN_1g025511mg</name>
</gene>
<keyword evidence="13" id="KW-1185">Reference proteome</keyword>
<dbReference type="AlphaFoldDB" id="A0A067EPW3"/>
<dbReference type="EMBL" id="KK785024">
    <property type="protein sequence ID" value="KDO52971.1"/>
    <property type="molecule type" value="Genomic_DNA"/>
</dbReference>
<dbReference type="STRING" id="2711.A0A067EPW3"/>
<protein>
    <recommendedName>
        <fullName evidence="3">DDRGK domain-containing protein 1</fullName>
    </recommendedName>
</protein>
<comment type="function">
    <text evidence="9">Substrate adapter for ufmylation, the covalent attachment of the ubiquitin-like modifier UFM1 to substrate proteins.</text>
</comment>
<dbReference type="InterPro" id="IPR019153">
    <property type="entry name" value="DDRGK_dom-contain"/>
</dbReference>
<keyword evidence="5" id="KW-0833">Ubl conjugation pathway</keyword>
<evidence type="ECO:0000256" key="10">
    <source>
        <dbReference type="SAM" id="MobiDB-lite"/>
    </source>
</evidence>
<evidence type="ECO:0000313" key="13">
    <source>
        <dbReference type="Proteomes" id="UP000027120"/>
    </source>
</evidence>
<dbReference type="Proteomes" id="UP000027120">
    <property type="component" value="Unassembled WGS sequence"/>
</dbReference>
<evidence type="ECO:0000256" key="4">
    <source>
        <dbReference type="ARBA" id="ARBA00022692"/>
    </source>
</evidence>
<evidence type="ECO:0000256" key="11">
    <source>
        <dbReference type="SAM" id="Phobius"/>
    </source>
</evidence>